<dbReference type="GO" id="GO:0016616">
    <property type="term" value="F:oxidoreductase activity, acting on the CH-OH group of donors, NAD or NADP as acceptor"/>
    <property type="evidence" value="ECO:0007669"/>
    <property type="project" value="UniProtKB-ARBA"/>
</dbReference>
<dbReference type="KEGG" id="ccin:107266625"/>
<dbReference type="Gene3D" id="3.40.50.720">
    <property type="entry name" value="NAD(P)-binding Rossmann-like Domain"/>
    <property type="match status" value="1"/>
</dbReference>
<dbReference type="Proteomes" id="UP000694920">
    <property type="component" value="Unplaced"/>
</dbReference>
<dbReference type="GeneID" id="107266625"/>
<dbReference type="PROSITE" id="PS00061">
    <property type="entry name" value="ADH_SHORT"/>
    <property type="match status" value="1"/>
</dbReference>
<reference evidence="5" key="1">
    <citation type="submission" date="2025-08" db="UniProtKB">
        <authorList>
            <consortium name="RefSeq"/>
        </authorList>
    </citation>
    <scope>IDENTIFICATION</scope>
</reference>
<dbReference type="InterPro" id="IPR020904">
    <property type="entry name" value="Sc_DH/Rdtase_CS"/>
</dbReference>
<name>A0AAJ7BRV4_CEPCN</name>
<dbReference type="PANTHER" id="PTHR43115">
    <property type="entry name" value="DEHYDROGENASE/REDUCTASE SDR FAMILY MEMBER 11"/>
    <property type="match status" value="1"/>
</dbReference>
<sequence>MDRWVNKVALVTGASSGIGMAIAEELVSKGMKVIGLCRRVEKVKMLAEQWKSMPGKLYPLQCDLGNETEISRAMEWIEKNLGVVEVLINNAAVDMHTMFLDGTMDEWRKTFDINVLGLTHVTKEVLTLMKRKGIDRGHIININDIWGLKVPITCERPVYAPYTCSKFALRAVTDCLRIELAHLHSNIKVSCIYPGLVETEMTANSLKEHPRLALKPKDIAEATLFMLQTPETVLVQDMVVTPIRQMV</sequence>
<evidence type="ECO:0000256" key="3">
    <source>
        <dbReference type="RuleBase" id="RU000363"/>
    </source>
</evidence>
<proteinExistence type="inferred from homology"/>
<protein>
    <submittedName>
        <fullName evidence="5">Farnesol dehydrogenase</fullName>
    </submittedName>
</protein>
<dbReference type="PANTHER" id="PTHR43115:SF4">
    <property type="entry name" value="DEHYDROGENASE_REDUCTASE SDR FAMILY MEMBER 11"/>
    <property type="match status" value="1"/>
</dbReference>
<evidence type="ECO:0000313" key="4">
    <source>
        <dbReference type="Proteomes" id="UP000694920"/>
    </source>
</evidence>
<dbReference type="RefSeq" id="XP_015592764.1">
    <property type="nucleotide sequence ID" value="XM_015737278.1"/>
</dbReference>
<dbReference type="PRINTS" id="PR00081">
    <property type="entry name" value="GDHRDH"/>
</dbReference>
<keyword evidence="2" id="KW-0560">Oxidoreductase</keyword>
<dbReference type="Pfam" id="PF00106">
    <property type="entry name" value="adh_short"/>
    <property type="match status" value="1"/>
</dbReference>
<dbReference type="InterPro" id="IPR036291">
    <property type="entry name" value="NAD(P)-bd_dom_sf"/>
</dbReference>
<dbReference type="FunFam" id="3.40.50.720:FF:000047">
    <property type="entry name" value="NADP-dependent L-serine/L-allo-threonine dehydrogenase"/>
    <property type="match status" value="1"/>
</dbReference>
<keyword evidence="4" id="KW-1185">Reference proteome</keyword>
<organism evidence="4 5">
    <name type="scientific">Cephus cinctus</name>
    <name type="common">Wheat stem sawfly</name>
    <dbReference type="NCBI Taxonomy" id="211228"/>
    <lineage>
        <taxon>Eukaryota</taxon>
        <taxon>Metazoa</taxon>
        <taxon>Ecdysozoa</taxon>
        <taxon>Arthropoda</taxon>
        <taxon>Hexapoda</taxon>
        <taxon>Insecta</taxon>
        <taxon>Pterygota</taxon>
        <taxon>Neoptera</taxon>
        <taxon>Endopterygota</taxon>
        <taxon>Hymenoptera</taxon>
        <taxon>Cephoidea</taxon>
        <taxon>Cephidae</taxon>
        <taxon>Cephus</taxon>
    </lineage>
</organism>
<evidence type="ECO:0000256" key="1">
    <source>
        <dbReference type="ARBA" id="ARBA00006484"/>
    </source>
</evidence>
<dbReference type="AlphaFoldDB" id="A0AAJ7BRV4"/>
<evidence type="ECO:0000256" key="2">
    <source>
        <dbReference type="ARBA" id="ARBA00023002"/>
    </source>
</evidence>
<dbReference type="InterPro" id="IPR002347">
    <property type="entry name" value="SDR_fam"/>
</dbReference>
<evidence type="ECO:0000313" key="5">
    <source>
        <dbReference type="RefSeq" id="XP_015592764.1"/>
    </source>
</evidence>
<accession>A0AAJ7BRV4</accession>
<dbReference type="SUPFAM" id="SSF51735">
    <property type="entry name" value="NAD(P)-binding Rossmann-fold domains"/>
    <property type="match status" value="1"/>
</dbReference>
<gene>
    <name evidence="5" type="primary">LOC107266625</name>
</gene>
<dbReference type="PRINTS" id="PR00080">
    <property type="entry name" value="SDRFAMILY"/>
</dbReference>
<comment type="similarity">
    <text evidence="1 3">Belongs to the short-chain dehydrogenases/reductases (SDR) family.</text>
</comment>